<dbReference type="GO" id="GO:0005576">
    <property type="term" value="C:extracellular region"/>
    <property type="evidence" value="ECO:0007669"/>
    <property type="project" value="UniProtKB-SubCell"/>
</dbReference>
<comment type="similarity">
    <text evidence="2">Belongs to the attacin/sarcotoxin-2 family.</text>
</comment>
<evidence type="ECO:0000256" key="2">
    <source>
        <dbReference type="ARBA" id="ARBA00007550"/>
    </source>
</evidence>
<evidence type="ECO:0000256" key="1">
    <source>
        <dbReference type="ARBA" id="ARBA00004613"/>
    </source>
</evidence>
<dbReference type="AlphaFoldDB" id="A0A2M3ZBY5"/>
<evidence type="ECO:0000256" key="7">
    <source>
        <dbReference type="ARBA" id="ARBA00023022"/>
    </source>
</evidence>
<dbReference type="EMBL" id="GGFM01005316">
    <property type="protein sequence ID" value="MBW26067.1"/>
    <property type="molecule type" value="Transcribed_RNA"/>
</dbReference>
<name>A0A2M3ZBY5_9DIPT</name>
<organism evidence="10">
    <name type="scientific">Anopheles braziliensis</name>
    <dbReference type="NCBI Taxonomy" id="58242"/>
    <lineage>
        <taxon>Eukaryota</taxon>
        <taxon>Metazoa</taxon>
        <taxon>Ecdysozoa</taxon>
        <taxon>Arthropoda</taxon>
        <taxon>Hexapoda</taxon>
        <taxon>Insecta</taxon>
        <taxon>Pterygota</taxon>
        <taxon>Neoptera</taxon>
        <taxon>Endopterygota</taxon>
        <taxon>Diptera</taxon>
        <taxon>Nematocera</taxon>
        <taxon>Culicoidea</taxon>
        <taxon>Culicidae</taxon>
        <taxon>Anophelinae</taxon>
        <taxon>Anopheles</taxon>
    </lineage>
</organism>
<protein>
    <submittedName>
        <fullName evidence="10">Putative attacin</fullName>
    </submittedName>
</protein>
<dbReference type="Pfam" id="PF03769">
    <property type="entry name" value="Attacin_C"/>
    <property type="match status" value="1"/>
</dbReference>
<evidence type="ECO:0000256" key="6">
    <source>
        <dbReference type="ARBA" id="ARBA00022859"/>
    </source>
</evidence>
<evidence type="ECO:0000256" key="3">
    <source>
        <dbReference type="ARBA" id="ARBA00022525"/>
    </source>
</evidence>
<evidence type="ECO:0000256" key="8">
    <source>
        <dbReference type="SAM" id="Phobius"/>
    </source>
</evidence>
<dbReference type="GO" id="GO:0045087">
    <property type="term" value="P:innate immune response"/>
    <property type="evidence" value="ECO:0007669"/>
    <property type="project" value="UniProtKB-KW"/>
</dbReference>
<evidence type="ECO:0000313" key="10">
    <source>
        <dbReference type="EMBL" id="MBW26067.1"/>
    </source>
</evidence>
<keyword evidence="8" id="KW-0812">Transmembrane</keyword>
<dbReference type="InterPro" id="IPR005521">
    <property type="entry name" value="Attacin_C"/>
</dbReference>
<sequence>MLHVQQTAGMKIYLIWVLCVAWVLLCWRPIDGKPAFSQPHEERALRDVGQTKGGHRLKRQFSLNFGATHEDGYGTDVNAEAIANLWKSANGNTKLDGSASYIQHFGGVGGDGKARISGNLLFSHNY</sequence>
<keyword evidence="6" id="KW-0391">Immunity</keyword>
<keyword evidence="8" id="KW-0472">Membrane</keyword>
<accession>A0A2M3ZBY5</accession>
<feature type="transmembrane region" description="Helical" evidence="8">
    <location>
        <begin position="12"/>
        <end position="30"/>
    </location>
</feature>
<evidence type="ECO:0000259" key="9">
    <source>
        <dbReference type="Pfam" id="PF03769"/>
    </source>
</evidence>
<keyword evidence="7" id="KW-0044">Antibiotic</keyword>
<dbReference type="GO" id="GO:0042742">
    <property type="term" value="P:defense response to bacterium"/>
    <property type="evidence" value="ECO:0007669"/>
    <property type="project" value="UniProtKB-KW"/>
</dbReference>
<keyword evidence="5" id="KW-0399">Innate immunity</keyword>
<comment type="subcellular location">
    <subcellularLocation>
        <location evidence="1">Secreted</location>
    </subcellularLocation>
</comment>
<proteinExistence type="inferred from homology"/>
<keyword evidence="8" id="KW-1133">Transmembrane helix</keyword>
<keyword evidence="4" id="KW-0929">Antimicrobial</keyword>
<evidence type="ECO:0000256" key="5">
    <source>
        <dbReference type="ARBA" id="ARBA00022588"/>
    </source>
</evidence>
<feature type="domain" description="Attacin C-terminal" evidence="9">
    <location>
        <begin position="61"/>
        <end position="126"/>
    </location>
</feature>
<evidence type="ECO:0000256" key="4">
    <source>
        <dbReference type="ARBA" id="ARBA00022529"/>
    </source>
</evidence>
<reference evidence="10" key="1">
    <citation type="submission" date="2018-01" db="EMBL/GenBank/DDBJ databases">
        <title>An insight into the sialome of Amazonian anophelines.</title>
        <authorList>
            <person name="Ribeiro J.M."/>
            <person name="Scarpassa V."/>
            <person name="Calvo E."/>
        </authorList>
    </citation>
    <scope>NUCLEOTIDE SEQUENCE</scope>
    <source>
        <tissue evidence="10">Salivary glands</tissue>
    </source>
</reference>
<keyword evidence="3" id="KW-0964">Secreted</keyword>